<dbReference type="AlphaFoldDB" id="D6PJ21"/>
<feature type="coiled-coil region" evidence="1">
    <location>
        <begin position="70"/>
        <end position="126"/>
    </location>
</feature>
<sequence>MRANEELFEDALVEEEPTSTPPVAPLVEGGGGEEREEEELEEEEGTMTTMAGLLESEAGRGIHAKLEPFLDQFKHAVDELERECALIAENAKADADECAREAFKILSDLERKSEEMEKKNLGTRQDQLLIKQKVSEAMELLTKM</sequence>
<evidence type="ECO:0000256" key="2">
    <source>
        <dbReference type="SAM" id="MobiDB-lite"/>
    </source>
</evidence>
<feature type="compositionally biased region" description="Acidic residues" evidence="2">
    <location>
        <begin position="1"/>
        <end position="17"/>
    </location>
</feature>
<feature type="compositionally biased region" description="Acidic residues" evidence="2">
    <location>
        <begin position="34"/>
        <end position="45"/>
    </location>
</feature>
<organism evidence="3">
    <name type="scientific">uncultured organism MedDCM-OCT-S04-C161</name>
    <dbReference type="NCBI Taxonomy" id="743611"/>
    <lineage>
        <taxon>unclassified sequences</taxon>
        <taxon>environmental samples</taxon>
    </lineage>
</organism>
<reference evidence="3" key="1">
    <citation type="journal article" date="2010" name="ISME J.">
        <title>Metagenome of the Mediterranean deep chlorophyll maximum studied by direct and fosmid library 454 pyrosequencing.</title>
        <authorList>
            <person name="Ghai R."/>
            <person name="Martin-Cuadrado A.B."/>
            <person name="Molto A.G."/>
            <person name="Heredia I.G."/>
            <person name="Cabrera R."/>
            <person name="Martin J."/>
            <person name="Verdu M."/>
            <person name="Deschamps P."/>
            <person name="Moreira D."/>
            <person name="Lopez-Garcia P."/>
            <person name="Mira A."/>
            <person name="Rodriguez-Valera F."/>
        </authorList>
    </citation>
    <scope>NUCLEOTIDE SEQUENCE</scope>
</reference>
<accession>D6PJ21</accession>
<dbReference type="EMBL" id="GU943088">
    <property type="protein sequence ID" value="ADD95722.1"/>
    <property type="molecule type" value="Genomic_DNA"/>
</dbReference>
<feature type="region of interest" description="Disordered" evidence="2">
    <location>
        <begin position="1"/>
        <end position="47"/>
    </location>
</feature>
<name>D6PJ21_9ZZZZ</name>
<evidence type="ECO:0000256" key="1">
    <source>
        <dbReference type="SAM" id="Coils"/>
    </source>
</evidence>
<keyword evidence="1" id="KW-0175">Coiled coil</keyword>
<proteinExistence type="predicted"/>
<evidence type="ECO:0000313" key="3">
    <source>
        <dbReference type="EMBL" id="ADD95722.1"/>
    </source>
</evidence>
<protein>
    <submittedName>
        <fullName evidence="3">Uncharacterized protein</fullName>
    </submittedName>
</protein>